<comment type="subcellular location">
    <subcellularLocation>
        <location evidence="1">Nucleus</location>
    </subcellularLocation>
</comment>
<dbReference type="OMA" id="YCASIVP"/>
<dbReference type="PRINTS" id="PR00404">
    <property type="entry name" value="MADSDOMAIN"/>
</dbReference>
<dbReference type="FunFam" id="3.40.1810.10:FF:000006">
    <property type="entry name" value="Agamous-like MADS-box protein AGL62"/>
    <property type="match status" value="1"/>
</dbReference>
<dbReference type="Proteomes" id="UP000077755">
    <property type="component" value="Chromosome 6"/>
</dbReference>
<dbReference type="GO" id="GO:0005634">
    <property type="term" value="C:nucleus"/>
    <property type="evidence" value="ECO:0007669"/>
    <property type="project" value="UniProtKB-SubCell"/>
</dbReference>
<evidence type="ECO:0000313" key="7">
    <source>
        <dbReference type="Proteomes" id="UP000077755"/>
    </source>
</evidence>
<dbReference type="InterPro" id="IPR002100">
    <property type="entry name" value="TF_MADSbox"/>
</dbReference>
<keyword evidence="7" id="KW-1185">Reference proteome</keyword>
<keyword evidence="5" id="KW-0539">Nucleus</keyword>
<dbReference type="InterPro" id="IPR036879">
    <property type="entry name" value="TF_MADSbox_sf"/>
</dbReference>
<dbReference type="GO" id="GO:0046983">
    <property type="term" value="F:protein dimerization activity"/>
    <property type="evidence" value="ECO:0007669"/>
    <property type="project" value="InterPro"/>
</dbReference>
<dbReference type="SMART" id="SM00432">
    <property type="entry name" value="MADS"/>
    <property type="match status" value="1"/>
</dbReference>
<gene>
    <name evidence="6" type="ORF">DCAR_0622773</name>
</gene>
<dbReference type="Gramene" id="KZM89405">
    <property type="protein sequence ID" value="KZM89405"/>
    <property type="gene ID" value="DCAR_023232"/>
</dbReference>
<dbReference type="GO" id="GO:0000978">
    <property type="term" value="F:RNA polymerase II cis-regulatory region sequence-specific DNA binding"/>
    <property type="evidence" value="ECO:0007669"/>
    <property type="project" value="TreeGrafter"/>
</dbReference>
<evidence type="ECO:0000256" key="3">
    <source>
        <dbReference type="ARBA" id="ARBA00023125"/>
    </source>
</evidence>
<name>A0A164UV75_DAUCS</name>
<organism evidence="6 7">
    <name type="scientific">Daucus carota subsp. sativus</name>
    <name type="common">Carrot</name>
    <dbReference type="NCBI Taxonomy" id="79200"/>
    <lineage>
        <taxon>Eukaryota</taxon>
        <taxon>Viridiplantae</taxon>
        <taxon>Streptophyta</taxon>
        <taxon>Embryophyta</taxon>
        <taxon>Tracheophyta</taxon>
        <taxon>Spermatophyta</taxon>
        <taxon>Magnoliopsida</taxon>
        <taxon>eudicotyledons</taxon>
        <taxon>Gunneridae</taxon>
        <taxon>Pentapetalae</taxon>
        <taxon>asterids</taxon>
        <taxon>campanulids</taxon>
        <taxon>Apiales</taxon>
        <taxon>Apiaceae</taxon>
        <taxon>Apioideae</taxon>
        <taxon>Scandiceae</taxon>
        <taxon>Daucinae</taxon>
        <taxon>Daucus</taxon>
        <taxon>Daucus sect. Daucus</taxon>
    </lineage>
</organism>
<dbReference type="Pfam" id="PF00319">
    <property type="entry name" value="SRF-TF"/>
    <property type="match status" value="1"/>
</dbReference>
<reference evidence="6" key="2">
    <citation type="submission" date="2022-03" db="EMBL/GenBank/DDBJ databases">
        <title>Draft title - Genomic analysis of global carrot germplasm unveils the trajectory of domestication and the origin of high carotenoid orange carrot.</title>
        <authorList>
            <person name="Iorizzo M."/>
            <person name="Ellison S."/>
            <person name="Senalik D."/>
            <person name="Macko-Podgorni A."/>
            <person name="Grzebelus D."/>
            <person name="Bostan H."/>
            <person name="Rolling W."/>
            <person name="Curaba J."/>
            <person name="Simon P."/>
        </authorList>
    </citation>
    <scope>NUCLEOTIDE SEQUENCE</scope>
    <source>
        <tissue evidence="6">Leaf</tissue>
    </source>
</reference>
<dbReference type="PANTHER" id="PTHR11945:SF723">
    <property type="entry name" value="AGAMOUS-LIKE MADS-BOX PROTEIN AGL62"/>
    <property type="match status" value="1"/>
</dbReference>
<dbReference type="Gene3D" id="3.40.1810.10">
    <property type="entry name" value="Transcription factor, MADS-box"/>
    <property type="match status" value="1"/>
</dbReference>
<dbReference type="AlphaFoldDB" id="A0A164UV75"/>
<dbReference type="KEGG" id="dcr:108225626"/>
<proteinExistence type="predicted"/>
<keyword evidence="3" id="KW-0238">DNA-binding</keyword>
<evidence type="ECO:0000256" key="1">
    <source>
        <dbReference type="ARBA" id="ARBA00004123"/>
    </source>
</evidence>
<evidence type="ECO:0000256" key="5">
    <source>
        <dbReference type="ARBA" id="ARBA00023242"/>
    </source>
</evidence>
<dbReference type="PROSITE" id="PS50066">
    <property type="entry name" value="MADS_BOX_2"/>
    <property type="match status" value="1"/>
</dbReference>
<protein>
    <submittedName>
        <fullName evidence="6">Uncharacterized protein</fullName>
    </submittedName>
</protein>
<dbReference type="PANTHER" id="PTHR11945">
    <property type="entry name" value="MADS BOX PROTEIN"/>
    <property type="match status" value="1"/>
</dbReference>
<keyword evidence="4" id="KW-0804">Transcription</keyword>
<dbReference type="SUPFAM" id="SSF55455">
    <property type="entry name" value="SRF-like"/>
    <property type="match status" value="1"/>
</dbReference>
<sequence>MSMPQKKTQGRKKIEIRKIIDEYSRQVTFSKRRTGLFNKASELCVLTGAETAIIVESPGNRVFAFGHPSVDAVVDKYLAGSSSVSSQDNLSVKQVNVNYLIAHNNFNLKYREIAKEIEEEKNKDTNFRWQESFEDLGVEELEKYIDSMEELKDKLATRANEVEMIRNSSSFDVNQSLKNEGVDAFLVINQNADCGGTQHYMGEKGMEKKVWNHKMSLYGNRCLN</sequence>
<reference evidence="6" key="1">
    <citation type="journal article" date="2016" name="Nat. Genet.">
        <title>A high-quality carrot genome assembly provides new insights into carotenoid accumulation and asterid genome evolution.</title>
        <authorList>
            <person name="Iorizzo M."/>
            <person name="Ellison S."/>
            <person name="Senalik D."/>
            <person name="Zeng P."/>
            <person name="Satapoomin P."/>
            <person name="Huang J."/>
            <person name="Bowman M."/>
            <person name="Iovene M."/>
            <person name="Sanseverino W."/>
            <person name="Cavagnaro P."/>
            <person name="Yildiz M."/>
            <person name="Macko-Podgorni A."/>
            <person name="Moranska E."/>
            <person name="Grzebelus E."/>
            <person name="Grzebelus D."/>
            <person name="Ashrafi H."/>
            <person name="Zheng Z."/>
            <person name="Cheng S."/>
            <person name="Spooner D."/>
            <person name="Van Deynze A."/>
            <person name="Simon P."/>
        </authorList>
    </citation>
    <scope>NUCLEOTIDE SEQUENCE</scope>
    <source>
        <tissue evidence="6">Leaf</tissue>
    </source>
</reference>
<evidence type="ECO:0000313" key="6">
    <source>
        <dbReference type="EMBL" id="WOH03376.1"/>
    </source>
</evidence>
<accession>A0A164UV75</accession>
<evidence type="ECO:0000256" key="4">
    <source>
        <dbReference type="ARBA" id="ARBA00023163"/>
    </source>
</evidence>
<dbReference type="EMBL" id="CP093348">
    <property type="protein sequence ID" value="WOH03376.1"/>
    <property type="molecule type" value="Genomic_DNA"/>
</dbReference>
<dbReference type="GO" id="GO:0000981">
    <property type="term" value="F:DNA-binding transcription factor activity, RNA polymerase II-specific"/>
    <property type="evidence" value="ECO:0007669"/>
    <property type="project" value="TreeGrafter"/>
</dbReference>
<keyword evidence="2" id="KW-0805">Transcription regulation</keyword>
<evidence type="ECO:0000256" key="2">
    <source>
        <dbReference type="ARBA" id="ARBA00023015"/>
    </source>
</evidence>